<protein>
    <submittedName>
        <fullName evidence="2">Uncharacterized protein</fullName>
    </submittedName>
</protein>
<accession>A0ABY9AQY3</accession>
<dbReference type="EMBL" id="CP127363">
    <property type="protein sequence ID" value="WIY49345.1"/>
    <property type="molecule type" value="Genomic_DNA"/>
</dbReference>
<evidence type="ECO:0000313" key="2">
    <source>
        <dbReference type="EMBL" id="WIY49345.1"/>
    </source>
</evidence>
<feature type="region of interest" description="Disordered" evidence="1">
    <location>
        <begin position="1"/>
        <end position="24"/>
    </location>
</feature>
<evidence type="ECO:0000313" key="3">
    <source>
        <dbReference type="Proteomes" id="UP001242732"/>
    </source>
</evidence>
<organism evidence="2 3">
    <name type="scientific">Paracidovorax citrulli</name>
    <name type="common">Acidovorax citrulli</name>
    <dbReference type="NCBI Taxonomy" id="80869"/>
    <lineage>
        <taxon>Bacteria</taxon>
        <taxon>Pseudomonadati</taxon>
        <taxon>Pseudomonadota</taxon>
        <taxon>Betaproteobacteria</taxon>
        <taxon>Burkholderiales</taxon>
        <taxon>Comamonadaceae</taxon>
        <taxon>Paracidovorax</taxon>
    </lineage>
</organism>
<name>A0ABY9AQY3_PARCI</name>
<reference evidence="2 3" key="1">
    <citation type="submission" date="2023-06" db="EMBL/GenBank/DDBJ databases">
        <authorList>
            <person name="Ham H."/>
            <person name="Park D.S."/>
        </authorList>
    </citation>
    <scope>NUCLEOTIDE SEQUENCE [LARGE SCALE GENOMIC DNA]</scope>
    <source>
        <strain evidence="2 3">KACC 17005</strain>
    </source>
</reference>
<proteinExistence type="predicted"/>
<dbReference type="RefSeq" id="WP_258868849.1">
    <property type="nucleotide sequence ID" value="NZ_CP023687.1"/>
</dbReference>
<sequence length="44" mass="4630">MMTTYPLSLVPHAAPPGAEPAGRGAFSLSFLSLTTATRRGRREG</sequence>
<gene>
    <name evidence="2" type="ORF">QRO08_01895</name>
</gene>
<dbReference type="GeneID" id="79793304"/>
<dbReference type="Proteomes" id="UP001242732">
    <property type="component" value="Chromosome"/>
</dbReference>
<evidence type="ECO:0000256" key="1">
    <source>
        <dbReference type="SAM" id="MobiDB-lite"/>
    </source>
</evidence>
<keyword evidence="3" id="KW-1185">Reference proteome</keyword>